<dbReference type="PROSITE" id="PS50005">
    <property type="entry name" value="TPR"/>
    <property type="match status" value="1"/>
</dbReference>
<dbReference type="Pfam" id="PF14559">
    <property type="entry name" value="TPR_19"/>
    <property type="match status" value="1"/>
</dbReference>
<feature type="repeat" description="TPR" evidence="1">
    <location>
        <begin position="182"/>
        <end position="215"/>
    </location>
</feature>
<dbReference type="Gene3D" id="1.25.40.10">
    <property type="entry name" value="Tetratricopeptide repeat domain"/>
    <property type="match status" value="2"/>
</dbReference>
<evidence type="ECO:0000256" key="2">
    <source>
        <dbReference type="SAM" id="MobiDB-lite"/>
    </source>
</evidence>
<reference evidence="4" key="1">
    <citation type="journal article" date="2019" name="Int. J. Syst. Evol. Microbiol.">
        <title>The Global Catalogue of Microorganisms (GCM) 10K type strain sequencing project: providing services to taxonomists for standard genome sequencing and annotation.</title>
        <authorList>
            <consortium name="The Broad Institute Genomics Platform"/>
            <consortium name="The Broad Institute Genome Sequencing Center for Infectious Disease"/>
            <person name="Wu L."/>
            <person name="Ma J."/>
        </authorList>
    </citation>
    <scope>NUCLEOTIDE SEQUENCE [LARGE SCALE GENOMIC DNA]</scope>
    <source>
        <strain evidence="4">JCM 19129</strain>
    </source>
</reference>
<dbReference type="EMBL" id="BAABLW010000007">
    <property type="protein sequence ID" value="GAA4927822.1"/>
    <property type="molecule type" value="Genomic_DNA"/>
</dbReference>
<evidence type="ECO:0000256" key="1">
    <source>
        <dbReference type="PROSITE-ProRule" id="PRU00339"/>
    </source>
</evidence>
<gene>
    <name evidence="3" type="ORF">GCM10025790_27650</name>
</gene>
<keyword evidence="1" id="KW-0802">TPR repeat</keyword>
<dbReference type="RefSeq" id="WP_345478566.1">
    <property type="nucleotide sequence ID" value="NZ_BAABLW010000007.1"/>
</dbReference>
<dbReference type="InterPro" id="IPR019734">
    <property type="entry name" value="TPR_rpt"/>
</dbReference>
<keyword evidence="4" id="KW-1185">Reference proteome</keyword>
<organism evidence="3 4">
    <name type="scientific">Nesterenkonia rhizosphaerae</name>
    <dbReference type="NCBI Taxonomy" id="1348272"/>
    <lineage>
        <taxon>Bacteria</taxon>
        <taxon>Bacillati</taxon>
        <taxon>Actinomycetota</taxon>
        <taxon>Actinomycetes</taxon>
        <taxon>Micrococcales</taxon>
        <taxon>Micrococcaceae</taxon>
        <taxon>Nesterenkonia</taxon>
    </lineage>
</organism>
<dbReference type="Pfam" id="PF14561">
    <property type="entry name" value="TPR_20"/>
    <property type="match status" value="1"/>
</dbReference>
<feature type="region of interest" description="Disordered" evidence="2">
    <location>
        <begin position="159"/>
        <end position="183"/>
    </location>
</feature>
<feature type="region of interest" description="Disordered" evidence="2">
    <location>
        <begin position="1"/>
        <end position="49"/>
    </location>
</feature>
<name>A0ABP9G546_9MICC</name>
<sequence length="318" mass="33574">MSEQPSINARGAVDLSSLTDQSQQPQGRPAGAAPAGASGSAAQQPGADTWSVSIQPQQLQQVIQLSAQVPVLVLIHGADDTSAQFRETLESAVDAQGGRLVLAQIDAAASPELAQQAGQLPVVTAFLAGQPIGEFDATAPAEQLPQLVTQIMQLATQNGITGTVPPQGRKAGTAEGASEPELPPLHQKAHQALEQGDYDSAIAAFEQAVREKPDDEDAKLGIAQVKLMKRTQDVDLAAVRQRAAEHPDDVQAQTQVADIDVLGGHVEDAFARLVRFIQTHPGDDRETARRHLVELYSIVGDSDPRVAASRKRLASALF</sequence>
<evidence type="ECO:0000313" key="4">
    <source>
        <dbReference type="Proteomes" id="UP001500368"/>
    </source>
</evidence>
<feature type="compositionally biased region" description="Low complexity" evidence="2">
    <location>
        <begin position="21"/>
        <end position="49"/>
    </location>
</feature>
<dbReference type="Proteomes" id="UP001500368">
    <property type="component" value="Unassembled WGS sequence"/>
</dbReference>
<dbReference type="SUPFAM" id="SSF48452">
    <property type="entry name" value="TPR-like"/>
    <property type="match status" value="1"/>
</dbReference>
<accession>A0ABP9G546</accession>
<protein>
    <submittedName>
        <fullName evidence="3">Tetratricopeptide repeat protein</fullName>
    </submittedName>
</protein>
<comment type="caution">
    <text evidence="3">The sequence shown here is derived from an EMBL/GenBank/DDBJ whole genome shotgun (WGS) entry which is preliminary data.</text>
</comment>
<dbReference type="InterPro" id="IPR011990">
    <property type="entry name" value="TPR-like_helical_dom_sf"/>
</dbReference>
<proteinExistence type="predicted"/>
<evidence type="ECO:0000313" key="3">
    <source>
        <dbReference type="EMBL" id="GAA4927822.1"/>
    </source>
</evidence>